<evidence type="ECO:0000313" key="1">
    <source>
        <dbReference type="EMBL" id="QHT08225.1"/>
    </source>
</evidence>
<evidence type="ECO:0008006" key="2">
    <source>
        <dbReference type="Google" id="ProtNLM"/>
    </source>
</evidence>
<dbReference type="AlphaFoldDB" id="A0A6C0CXI8"/>
<sequence length="332" mass="39497">MTKRIAIYNSIPCHYEMFGYIIYYCYVNKFTIEIFTENFFDMHWLSFYKNVFQNYNITYKNHGEFENSETRNTFDLIFLTTDDDAGFKYEWMNNKVICIVHYYICRRIDYYHCIGVRPFKKNQIKWGLPCFPVFDKSNKQYDPEVIHVSIIGGGNLDTNLYNINIINRLKSNKKIMIHVITRLATQKMVDILKKKNDTINITLYQHMNTENMFSLLQSSNYILTDATINNDHISGYSMTGSVPLAFSSLSRLIISSRNNKMYNFNSALEFDLNTNEYIILDDIKEEVIDLMIQERGTLIEMFHNHLDEIIKINETMNHDDLYHYLLKNRNIL</sequence>
<reference evidence="1" key="1">
    <citation type="journal article" date="2020" name="Nature">
        <title>Giant virus diversity and host interactions through global metagenomics.</title>
        <authorList>
            <person name="Schulz F."/>
            <person name="Roux S."/>
            <person name="Paez-Espino D."/>
            <person name="Jungbluth S."/>
            <person name="Walsh D.A."/>
            <person name="Denef V.J."/>
            <person name="McMahon K.D."/>
            <person name="Konstantinidis K.T."/>
            <person name="Eloe-Fadrosh E.A."/>
            <person name="Kyrpides N.C."/>
            <person name="Woyke T."/>
        </authorList>
    </citation>
    <scope>NUCLEOTIDE SEQUENCE</scope>
    <source>
        <strain evidence="1">GVMAG-M-3300022752-39</strain>
    </source>
</reference>
<organism evidence="1">
    <name type="scientific">viral metagenome</name>
    <dbReference type="NCBI Taxonomy" id="1070528"/>
    <lineage>
        <taxon>unclassified sequences</taxon>
        <taxon>metagenomes</taxon>
        <taxon>organismal metagenomes</taxon>
    </lineage>
</organism>
<name>A0A6C0CXI8_9ZZZZ</name>
<accession>A0A6C0CXI8</accession>
<protein>
    <recommendedName>
        <fullName evidence="2">Glycosyl transferase family 28 C-terminal domain-containing protein</fullName>
    </recommendedName>
</protein>
<proteinExistence type="predicted"/>
<dbReference type="EMBL" id="MN739491">
    <property type="protein sequence ID" value="QHT08225.1"/>
    <property type="molecule type" value="Genomic_DNA"/>
</dbReference>